<dbReference type="InterPro" id="IPR036388">
    <property type="entry name" value="WH-like_DNA-bd_sf"/>
</dbReference>
<comment type="caution">
    <text evidence="6">The sequence shown here is derived from an EMBL/GenBank/DDBJ whole genome shotgun (WGS) entry which is preliminary data.</text>
</comment>
<keyword evidence="4" id="KW-0804">Transcription</keyword>
<dbReference type="InterPro" id="IPR005119">
    <property type="entry name" value="LysR_subst-bd"/>
</dbReference>
<dbReference type="Gene3D" id="3.40.190.10">
    <property type="entry name" value="Periplasmic binding protein-like II"/>
    <property type="match status" value="2"/>
</dbReference>
<dbReference type="Gene3D" id="1.10.10.10">
    <property type="entry name" value="Winged helix-like DNA-binding domain superfamily/Winged helix DNA-binding domain"/>
    <property type="match status" value="1"/>
</dbReference>
<dbReference type="PROSITE" id="PS50931">
    <property type="entry name" value="HTH_LYSR"/>
    <property type="match status" value="1"/>
</dbReference>
<dbReference type="CDD" id="cd08414">
    <property type="entry name" value="PBP2_LTTR_aromatics_like"/>
    <property type="match status" value="1"/>
</dbReference>
<dbReference type="InterPro" id="IPR036390">
    <property type="entry name" value="WH_DNA-bd_sf"/>
</dbReference>
<dbReference type="SUPFAM" id="SSF53850">
    <property type="entry name" value="Periplasmic binding protein-like II"/>
    <property type="match status" value="1"/>
</dbReference>
<keyword evidence="2" id="KW-0805">Transcription regulation</keyword>
<name>A0ABR7RHN6_9PROT</name>
<evidence type="ECO:0000256" key="3">
    <source>
        <dbReference type="ARBA" id="ARBA00023125"/>
    </source>
</evidence>
<dbReference type="SUPFAM" id="SSF46785">
    <property type="entry name" value="Winged helix' DNA-binding domain"/>
    <property type="match status" value="1"/>
</dbReference>
<gene>
    <name evidence="6" type="ORF">IBL26_03285</name>
</gene>
<dbReference type="Pfam" id="PF00126">
    <property type="entry name" value="HTH_1"/>
    <property type="match status" value="1"/>
</dbReference>
<reference evidence="6 7" key="1">
    <citation type="journal article" date="2013" name="Int. J. Syst. Evol. Microbiol.">
        <title>Roseomonas aerophila sp. nov., isolated from air.</title>
        <authorList>
            <person name="Kim S.J."/>
            <person name="Weon H.Y."/>
            <person name="Ahn J.H."/>
            <person name="Hong S.B."/>
            <person name="Seok S.J."/>
            <person name="Whang K.S."/>
            <person name="Kwon S.W."/>
        </authorList>
    </citation>
    <scope>NUCLEOTIDE SEQUENCE [LARGE SCALE GENOMIC DNA]</scope>
    <source>
        <strain evidence="6 7">NBRC 108923</strain>
    </source>
</reference>
<dbReference type="Proteomes" id="UP000626026">
    <property type="component" value="Unassembled WGS sequence"/>
</dbReference>
<dbReference type="Pfam" id="PF03466">
    <property type="entry name" value="LysR_substrate"/>
    <property type="match status" value="1"/>
</dbReference>
<sequence length="308" mass="32906">MELRHLRAFLAVSETLHFTQAAERLGLSPPALTEQIQGLEALLGARLFRRTKRSVALTDAGRLFLQEAAPALAQVERAERIGRLAGRGERGIVAIGFAASAAFSGVLAASVNAWRAIHPEVELRLQELETIPQLAALAAGQLDIGFIRPPVQAPDGIATTPLLQEPLWLALPAFHALCALPEVAPAQLAEEPFVSPDFDTGTGFHHHTMALGQAAGFTPRIAHRGRDLVAVVSLVGLGLGVALVPESFRHCVRLPGLEYRKLAGTPPRAELAAAFRRNEAAPATQAFIRQLRRQASSIPPEPPRPGSG</sequence>
<evidence type="ECO:0000313" key="7">
    <source>
        <dbReference type="Proteomes" id="UP000626026"/>
    </source>
</evidence>
<evidence type="ECO:0000256" key="1">
    <source>
        <dbReference type="ARBA" id="ARBA00009437"/>
    </source>
</evidence>
<accession>A0ABR7RHN6</accession>
<dbReference type="RefSeq" id="WP_187783008.1">
    <property type="nucleotide sequence ID" value="NZ_JACTVA010000003.1"/>
</dbReference>
<organism evidence="6 7">
    <name type="scientific">Teichococcus aerophilus</name>
    <dbReference type="NCBI Taxonomy" id="1224513"/>
    <lineage>
        <taxon>Bacteria</taxon>
        <taxon>Pseudomonadati</taxon>
        <taxon>Pseudomonadota</taxon>
        <taxon>Alphaproteobacteria</taxon>
        <taxon>Acetobacterales</taxon>
        <taxon>Roseomonadaceae</taxon>
        <taxon>Roseomonas</taxon>
    </lineage>
</organism>
<dbReference type="PANTHER" id="PTHR30346">
    <property type="entry name" value="TRANSCRIPTIONAL DUAL REGULATOR HCAR-RELATED"/>
    <property type="match status" value="1"/>
</dbReference>
<evidence type="ECO:0000256" key="2">
    <source>
        <dbReference type="ARBA" id="ARBA00023015"/>
    </source>
</evidence>
<protein>
    <submittedName>
        <fullName evidence="6">LysR family transcriptional regulator</fullName>
    </submittedName>
</protein>
<feature type="domain" description="HTH lysR-type" evidence="5">
    <location>
        <begin position="1"/>
        <end position="58"/>
    </location>
</feature>
<keyword evidence="3" id="KW-0238">DNA-binding</keyword>
<dbReference type="InterPro" id="IPR000847">
    <property type="entry name" value="LysR_HTH_N"/>
</dbReference>
<keyword evidence="7" id="KW-1185">Reference proteome</keyword>
<dbReference type="EMBL" id="JACTVA010000003">
    <property type="protein sequence ID" value="MBC9205846.1"/>
    <property type="molecule type" value="Genomic_DNA"/>
</dbReference>
<evidence type="ECO:0000259" key="5">
    <source>
        <dbReference type="PROSITE" id="PS50931"/>
    </source>
</evidence>
<dbReference type="PRINTS" id="PR00039">
    <property type="entry name" value="HTHLYSR"/>
</dbReference>
<dbReference type="PANTHER" id="PTHR30346:SF17">
    <property type="entry name" value="LYSR FAMILY TRANSCRIPTIONAL REGULATOR"/>
    <property type="match status" value="1"/>
</dbReference>
<proteinExistence type="inferred from homology"/>
<evidence type="ECO:0000313" key="6">
    <source>
        <dbReference type="EMBL" id="MBC9205846.1"/>
    </source>
</evidence>
<comment type="similarity">
    <text evidence="1">Belongs to the LysR transcriptional regulatory family.</text>
</comment>
<evidence type="ECO:0000256" key="4">
    <source>
        <dbReference type="ARBA" id="ARBA00023163"/>
    </source>
</evidence>